<dbReference type="InterPro" id="IPR001251">
    <property type="entry name" value="CRAL-TRIO_dom"/>
</dbReference>
<evidence type="ECO:0000259" key="1">
    <source>
        <dbReference type="PROSITE" id="PS50191"/>
    </source>
</evidence>
<dbReference type="AlphaFoldDB" id="A0A1Y1NJD2"/>
<feature type="domain" description="CRAL-TRIO" evidence="1">
    <location>
        <begin position="1"/>
        <end position="87"/>
    </location>
</feature>
<reference evidence="2" key="1">
    <citation type="journal article" date="2016" name="Sci. Rep.">
        <title>Molecular characterization of firefly nuptial gifts: a multi-omics approach sheds light on postcopulatory sexual selection.</title>
        <authorList>
            <person name="Al-Wathiqui N."/>
            <person name="Fallon T.R."/>
            <person name="South A."/>
            <person name="Weng J.K."/>
            <person name="Lewis S.M."/>
        </authorList>
    </citation>
    <scope>NUCLEOTIDE SEQUENCE</scope>
</reference>
<dbReference type="Gene3D" id="3.40.525.10">
    <property type="entry name" value="CRAL-TRIO lipid binding domain"/>
    <property type="match status" value="1"/>
</dbReference>
<dbReference type="PROSITE" id="PS50191">
    <property type="entry name" value="CRAL_TRIO"/>
    <property type="match status" value="1"/>
</dbReference>
<proteinExistence type="predicted"/>
<dbReference type="SUPFAM" id="SSF52087">
    <property type="entry name" value="CRAL/TRIO domain"/>
    <property type="match status" value="1"/>
</dbReference>
<sequence>MKTLRPSVLSVIFNYFQRAAPVKLRTIHIFNSAYWAPKLLQMVSPFIDSKIVEQIAFYPRNLSLEELRERCRLPLPSDLGGELPSVDVLQERLIEKMESISAYYEAEELQR</sequence>
<evidence type="ECO:0000313" key="2">
    <source>
        <dbReference type="EMBL" id="JAV97991.1"/>
    </source>
</evidence>
<dbReference type="PRINTS" id="PR00180">
    <property type="entry name" value="CRETINALDHBP"/>
</dbReference>
<dbReference type="InterPro" id="IPR036865">
    <property type="entry name" value="CRAL-TRIO_dom_sf"/>
</dbReference>
<protein>
    <recommendedName>
        <fullName evidence="1">CRAL-TRIO domain-containing protein</fullName>
    </recommendedName>
</protein>
<organism evidence="2">
    <name type="scientific">Photinus pyralis</name>
    <name type="common">Common eastern firefly</name>
    <name type="synonym">Lampyris pyralis</name>
    <dbReference type="NCBI Taxonomy" id="7054"/>
    <lineage>
        <taxon>Eukaryota</taxon>
        <taxon>Metazoa</taxon>
        <taxon>Ecdysozoa</taxon>
        <taxon>Arthropoda</taxon>
        <taxon>Hexapoda</taxon>
        <taxon>Insecta</taxon>
        <taxon>Pterygota</taxon>
        <taxon>Neoptera</taxon>
        <taxon>Endopterygota</taxon>
        <taxon>Coleoptera</taxon>
        <taxon>Polyphaga</taxon>
        <taxon>Elateriformia</taxon>
        <taxon>Elateroidea</taxon>
        <taxon>Lampyridae</taxon>
        <taxon>Lampyrinae</taxon>
        <taxon>Photinus</taxon>
    </lineage>
</organism>
<name>A0A1Y1NJD2_PHOPY</name>
<accession>A0A1Y1NJD2</accession>
<dbReference type="EMBL" id="GEZM01001283">
    <property type="protein sequence ID" value="JAV97991.1"/>
    <property type="molecule type" value="Transcribed_RNA"/>
</dbReference>
<dbReference type="Pfam" id="PF00650">
    <property type="entry name" value="CRAL_TRIO"/>
    <property type="match status" value="1"/>
</dbReference>